<dbReference type="InterPro" id="IPR024038">
    <property type="entry name" value="MYXO-CTERM"/>
</dbReference>
<name>A0ABM7MR04_9BURK</name>
<proteinExistence type="predicted"/>
<dbReference type="NCBIfam" id="NF033191">
    <property type="entry name" value="JDVT-CTERM"/>
    <property type="match status" value="1"/>
</dbReference>
<dbReference type="InterPro" id="IPR053784">
    <property type="entry name" value="Choice_anch_U_dom"/>
</dbReference>
<dbReference type="Proteomes" id="UP000824366">
    <property type="component" value="Chromosome"/>
</dbReference>
<feature type="chain" id="PRO_5045627203" description="Prenyltransferase and squalene oxidase repeat protein" evidence="1">
    <location>
        <begin position="43"/>
        <end position="616"/>
    </location>
</feature>
<dbReference type="SUPFAM" id="SSF48239">
    <property type="entry name" value="Terpenoid cyclases/Protein prenyltransferases"/>
    <property type="match status" value="1"/>
</dbReference>
<organism evidence="2 3">
    <name type="scientific">Rhodoferax lithotrophicus</name>
    <dbReference type="NCBI Taxonomy" id="2798804"/>
    <lineage>
        <taxon>Bacteria</taxon>
        <taxon>Pseudomonadati</taxon>
        <taxon>Pseudomonadota</taxon>
        <taxon>Betaproteobacteria</taxon>
        <taxon>Burkholderiales</taxon>
        <taxon>Comamonadaceae</taxon>
        <taxon>Rhodoferax</taxon>
    </lineage>
</organism>
<keyword evidence="1" id="KW-0732">Signal</keyword>
<evidence type="ECO:0000313" key="2">
    <source>
        <dbReference type="EMBL" id="BCO28699.1"/>
    </source>
</evidence>
<dbReference type="NCBIfam" id="NF041766">
    <property type="entry name" value="choice_anch_U"/>
    <property type="match status" value="1"/>
</dbReference>
<evidence type="ECO:0000313" key="3">
    <source>
        <dbReference type="Proteomes" id="UP000824366"/>
    </source>
</evidence>
<gene>
    <name evidence="2" type="ORF">MIZ03_3609</name>
</gene>
<dbReference type="RefSeq" id="WP_223904625.1">
    <property type="nucleotide sequence ID" value="NZ_AP024238.1"/>
</dbReference>
<evidence type="ECO:0000256" key="1">
    <source>
        <dbReference type="SAM" id="SignalP"/>
    </source>
</evidence>
<protein>
    <recommendedName>
        <fullName evidence="4">Prenyltransferase and squalene oxidase repeat protein</fullName>
    </recommendedName>
</protein>
<sequence>MKSGLGVKALRMPHYAGRFGSRLTLVAAALALGGLLTTPVQAQTVTDAQVAAAIKGGQQYLFNQFHDVGDGTGYWSDYDNLVGTATAVTALIESGKMSDPAYKAMIEKGIAYIKTVASGNADGGIYQASYSATYETGLALVALGLYGQATSTDAAYKTMVQKAVDYLKSYQNIEGSTAGGDYGPAGEATPTNAAGCGSSVVDYYGGWGYSPSNTKCSTSADLSNTQFAVMGLWYGSRYLGLSVDTAPWAKALLTFLKHRQDTDGGFYVYGGVGYKAIAANGGGIWSLAMIGQTDAKKDPADANTMLQNAVTWYANNYTWNYSTAYMYAIYGNSKALTAALGTSGKVGTKDWAADMKNEVVTSAYRTSVPEVPATGTTPAVPAYDSWNSGSGLDPQTIAQTSWVLTSLAFASTATESTEKLLAQEARLDNVVKGLLTLHTTGGVTISAAGRDVVAGPSLGANVVLPVGAVSFTLNNVAPAGSSTVLSITPPVGALDPTNPNSFVKADGVTIKDGLSWFKIVSGSWKELAGVPITVDLAKGVILVTLKDGGPEDADGLADGKIVDPGAPGFGAAVAAAPVHQDNSGWFGCSVGNGQPDPTLLVLLAGGAVYMLRRRRQ</sequence>
<evidence type="ECO:0008006" key="4">
    <source>
        <dbReference type="Google" id="ProtNLM"/>
    </source>
</evidence>
<feature type="signal peptide" evidence="1">
    <location>
        <begin position="1"/>
        <end position="42"/>
    </location>
</feature>
<accession>A0ABM7MR04</accession>
<dbReference type="EMBL" id="AP024238">
    <property type="protein sequence ID" value="BCO28699.1"/>
    <property type="molecule type" value="Genomic_DNA"/>
</dbReference>
<dbReference type="NCBIfam" id="TIGR03901">
    <property type="entry name" value="MYXO-CTERM"/>
    <property type="match status" value="1"/>
</dbReference>
<keyword evidence="3" id="KW-1185">Reference proteome</keyword>
<reference evidence="2 3" key="1">
    <citation type="journal article" date="2021" name="Microbiol. Spectr.">
        <title>A Single Bacterium Capable of Oxidation and Reduction of Iron at Circumneutral pH.</title>
        <authorList>
            <person name="Kato S."/>
            <person name="Ohkuma M."/>
        </authorList>
    </citation>
    <scope>NUCLEOTIDE SEQUENCE [LARGE SCALE GENOMIC DNA]</scope>
    <source>
        <strain evidence="2 3">MIZ03</strain>
    </source>
</reference>
<dbReference type="Gene3D" id="1.50.10.20">
    <property type="match status" value="1"/>
</dbReference>
<dbReference type="InterPro" id="IPR008930">
    <property type="entry name" value="Terpenoid_cyclase/PrenylTrfase"/>
</dbReference>